<sequence>MSDLLDLSEETDQSAEILANSSLLYGKEKKHKNKSKNEKQNGKKFSKNNLNSTGSKSPQTSKSQVKEGKMNTQSIPSKELDVESPQGAIFNLQKDELSEEFKNLNINKESKLNATDSAVNNDITALSLSQNISESFETLLAQIQKMDHSKPSSKESTQSPKQQSPHCTRAIAETTKKLNDLYNFGLKNSNKKSEKKSNVASQMKNEFTDKNQQALFETMEPVTNRVISESPAKKQRQDNTKGNKSNVVDLKDINNGKAADITVEEKKIVIEESNFVSLENLDLYIHNALSSALHTYQSKLSNTCPPLVTSNISDGDFCPKSNNPPLLNPSLVNAETSCKTQTNHCNVNQSQVRTMDNEFLDIPIPVDHRTKLWNHKLEWNINLIKSKKCMIGGDLARACCETTRLEKMLSEQKLFLQNSFFWNTENHKIADFLNDSCLSSRTTGVKNKPNVFDALHAQAQTLRRFQTNNKQIPKNYGLPSNDRGSQQIIEEEFVNALEEYVLAGVKNKFKTEFEIDEVDVLKGYLPKLWNIILRYARYHENSSRTITFANFSKHVALVLYRDYFLVLCRSYCKFLEGLLQPSSNDDVTVIQCMDLHVYAYLIYAWQKPPCIVQQQIL</sequence>
<gene>
    <name evidence="2" type="ORF">RFI_21710</name>
</gene>
<organism evidence="2 3">
    <name type="scientific">Reticulomyxa filosa</name>
    <dbReference type="NCBI Taxonomy" id="46433"/>
    <lineage>
        <taxon>Eukaryota</taxon>
        <taxon>Sar</taxon>
        <taxon>Rhizaria</taxon>
        <taxon>Retaria</taxon>
        <taxon>Foraminifera</taxon>
        <taxon>Monothalamids</taxon>
        <taxon>Reticulomyxidae</taxon>
        <taxon>Reticulomyxa</taxon>
    </lineage>
</organism>
<feature type="compositionally biased region" description="Acidic residues" evidence="1">
    <location>
        <begin position="1"/>
        <end position="13"/>
    </location>
</feature>
<feature type="region of interest" description="Disordered" evidence="1">
    <location>
        <begin position="144"/>
        <end position="167"/>
    </location>
</feature>
<feature type="compositionally biased region" description="Polar residues" evidence="1">
    <location>
        <begin position="47"/>
        <end position="63"/>
    </location>
</feature>
<evidence type="ECO:0000256" key="1">
    <source>
        <dbReference type="SAM" id="MobiDB-lite"/>
    </source>
</evidence>
<feature type="compositionally biased region" description="Basic and acidic residues" evidence="1">
    <location>
        <begin position="231"/>
        <end position="241"/>
    </location>
</feature>
<feature type="region of interest" description="Disordered" evidence="1">
    <location>
        <begin position="221"/>
        <end position="248"/>
    </location>
</feature>
<accession>X6MP63</accession>
<name>X6MP63_RETFI</name>
<proteinExistence type="predicted"/>
<dbReference type="Proteomes" id="UP000023152">
    <property type="component" value="Unassembled WGS sequence"/>
</dbReference>
<feature type="compositionally biased region" description="Polar residues" evidence="1">
    <location>
        <begin position="154"/>
        <end position="166"/>
    </location>
</feature>
<evidence type="ECO:0000313" key="2">
    <source>
        <dbReference type="EMBL" id="ETO15654.1"/>
    </source>
</evidence>
<protein>
    <submittedName>
        <fullName evidence="2">Uncharacterized protein</fullName>
    </submittedName>
</protein>
<feature type="region of interest" description="Disordered" evidence="1">
    <location>
        <begin position="1"/>
        <end position="82"/>
    </location>
</feature>
<keyword evidence="3" id="KW-1185">Reference proteome</keyword>
<reference evidence="2 3" key="1">
    <citation type="journal article" date="2013" name="Curr. Biol.">
        <title>The Genome of the Foraminiferan Reticulomyxa filosa.</title>
        <authorList>
            <person name="Glockner G."/>
            <person name="Hulsmann N."/>
            <person name="Schleicher M."/>
            <person name="Noegel A.A."/>
            <person name="Eichinger L."/>
            <person name="Gallinger C."/>
            <person name="Pawlowski J."/>
            <person name="Sierra R."/>
            <person name="Euteneuer U."/>
            <person name="Pillet L."/>
            <person name="Moustafa A."/>
            <person name="Platzer M."/>
            <person name="Groth M."/>
            <person name="Szafranski K."/>
            <person name="Schliwa M."/>
        </authorList>
    </citation>
    <scope>NUCLEOTIDE SEQUENCE [LARGE SCALE GENOMIC DNA]</scope>
</reference>
<dbReference type="AlphaFoldDB" id="X6MP63"/>
<evidence type="ECO:0000313" key="3">
    <source>
        <dbReference type="Proteomes" id="UP000023152"/>
    </source>
</evidence>
<comment type="caution">
    <text evidence="2">The sequence shown here is derived from an EMBL/GenBank/DDBJ whole genome shotgun (WGS) entry which is preliminary data.</text>
</comment>
<dbReference type="EMBL" id="ASPP01018909">
    <property type="protein sequence ID" value="ETO15654.1"/>
    <property type="molecule type" value="Genomic_DNA"/>
</dbReference>